<dbReference type="Proteomes" id="UP000281909">
    <property type="component" value="Chromosome"/>
</dbReference>
<reference evidence="1 2" key="1">
    <citation type="submission" date="2018-12" db="EMBL/GenBank/DDBJ databases">
        <authorList>
            <consortium name="Pathogen Informatics"/>
        </authorList>
    </citation>
    <scope>NUCLEOTIDE SEQUENCE [LARGE SCALE GENOMIC DNA]</scope>
    <source>
        <strain evidence="1 2">NCTC9428</strain>
    </source>
</reference>
<protein>
    <submittedName>
        <fullName evidence="1">Uncharacterized protein</fullName>
    </submittedName>
</protein>
<gene>
    <name evidence="1" type="ORF">NCTC9428_01219</name>
</gene>
<sequence length="202" mass="22254">MGPVCWSVGANSESKQKENMNMIDIKHKHAAHVIIIEGKPFKANDSGMWDLTDIWRTLKLPKGKQPGKWVDTKKAKTLEQTGNIGSLNKGRAGSVTQATKRATLAYAGWVSDEFEAMVYDAFEAILEMPEVALLVADKMRNMGNDHSAAILERSAFNDRCDWRALKAPHKNTQKGLRAAVAKGNLSLERAIGLGLNRSPLRA</sequence>
<dbReference type="AlphaFoldDB" id="A0A448DRA5"/>
<proteinExistence type="predicted"/>
<evidence type="ECO:0000313" key="1">
    <source>
        <dbReference type="EMBL" id="VEF09332.1"/>
    </source>
</evidence>
<organism evidence="1 2">
    <name type="scientific">Pseudomonas fluorescens</name>
    <dbReference type="NCBI Taxonomy" id="294"/>
    <lineage>
        <taxon>Bacteria</taxon>
        <taxon>Pseudomonadati</taxon>
        <taxon>Pseudomonadota</taxon>
        <taxon>Gammaproteobacteria</taxon>
        <taxon>Pseudomonadales</taxon>
        <taxon>Pseudomonadaceae</taxon>
        <taxon>Pseudomonas</taxon>
    </lineage>
</organism>
<name>A0A448DRA5_PSEFL</name>
<accession>A0A448DRA5</accession>
<evidence type="ECO:0000313" key="2">
    <source>
        <dbReference type="Proteomes" id="UP000281909"/>
    </source>
</evidence>
<dbReference type="EMBL" id="LR134318">
    <property type="protein sequence ID" value="VEF09332.1"/>
    <property type="molecule type" value="Genomic_DNA"/>
</dbReference>